<protein>
    <submittedName>
        <fullName evidence="7">Uncharacterized protein</fullName>
    </submittedName>
</protein>
<accession>A0AAV9U8J7</accession>
<evidence type="ECO:0000256" key="3">
    <source>
        <dbReference type="ARBA" id="ARBA00023027"/>
    </source>
</evidence>
<dbReference type="Gene3D" id="1.10.1040.10">
    <property type="entry name" value="N-(1-d-carboxylethyl)-l-norvaline Dehydrogenase, domain 2"/>
    <property type="match status" value="1"/>
</dbReference>
<feature type="domain" description="6-phosphogluconate dehydrogenase NADP-binding" evidence="5">
    <location>
        <begin position="3"/>
        <end position="151"/>
    </location>
</feature>
<dbReference type="InterPro" id="IPR015815">
    <property type="entry name" value="HIBADH-related"/>
</dbReference>
<organism evidence="7 8">
    <name type="scientific">Orbilia brochopaga</name>
    <dbReference type="NCBI Taxonomy" id="3140254"/>
    <lineage>
        <taxon>Eukaryota</taxon>
        <taxon>Fungi</taxon>
        <taxon>Dikarya</taxon>
        <taxon>Ascomycota</taxon>
        <taxon>Pezizomycotina</taxon>
        <taxon>Orbiliomycetes</taxon>
        <taxon>Orbiliales</taxon>
        <taxon>Orbiliaceae</taxon>
        <taxon>Orbilia</taxon>
    </lineage>
</organism>
<keyword evidence="3" id="KW-0520">NAD</keyword>
<dbReference type="Proteomes" id="UP001375240">
    <property type="component" value="Unassembled WGS sequence"/>
</dbReference>
<dbReference type="PANTHER" id="PTHR43580:SF3">
    <property type="entry name" value="6-PHOSPHOGLUCONATE DEHYDROGENASE FAMILY PROTEIN (AFU_ORTHOLOGUE AFUA_2G11600)"/>
    <property type="match status" value="1"/>
</dbReference>
<evidence type="ECO:0000256" key="4">
    <source>
        <dbReference type="PIRSR" id="PIRSR000103-1"/>
    </source>
</evidence>
<sequence length="308" mass="32233">MVQVGWIGLGNMGAAMVPNLAKKYPLDTPLLIFNRNNNKSHDLAATLAATNTSVAVASSIGDLVQRSHIIFTCLANDGAIKDTIDAAVASGNVAGKLFVDSSTVAPGCTDGLSELLVSKGAKFVAAPVFGVPAVAAAGQLTYVLAASDEAWIDEVVPFTTGVMGKTNIQLRGKSPGTASLMKLSGNHFVLSMVLTLSESMVLASKSGLGEEAIVQFVESVFGGPYPGYAKRMLSGDYANPVPKFSVDNALKDARHIEDVAEKNGMKLATMQEAIRLLNIVKETVGPIGDMPGMYGALRTELGLPYDKE</sequence>
<dbReference type="SUPFAM" id="SSF48179">
    <property type="entry name" value="6-phosphogluconate dehydrogenase C-terminal domain-like"/>
    <property type="match status" value="1"/>
</dbReference>
<evidence type="ECO:0000259" key="5">
    <source>
        <dbReference type="Pfam" id="PF03446"/>
    </source>
</evidence>
<comment type="similarity">
    <text evidence="1">Belongs to the HIBADH-related family. NP60 subfamily.</text>
</comment>
<evidence type="ECO:0000256" key="2">
    <source>
        <dbReference type="ARBA" id="ARBA00023002"/>
    </source>
</evidence>
<gene>
    <name evidence="7" type="ORF">TWF696_001401</name>
</gene>
<keyword evidence="2" id="KW-0560">Oxidoreductase</keyword>
<dbReference type="GO" id="GO:0051287">
    <property type="term" value="F:NAD binding"/>
    <property type="evidence" value="ECO:0007669"/>
    <property type="project" value="InterPro"/>
</dbReference>
<dbReference type="InterPro" id="IPR006115">
    <property type="entry name" value="6PGDH_NADP-bd"/>
</dbReference>
<evidence type="ECO:0000259" key="6">
    <source>
        <dbReference type="Pfam" id="PF14833"/>
    </source>
</evidence>
<dbReference type="AlphaFoldDB" id="A0AAV9U8J7"/>
<evidence type="ECO:0000313" key="8">
    <source>
        <dbReference type="Proteomes" id="UP001375240"/>
    </source>
</evidence>
<proteinExistence type="inferred from homology"/>
<dbReference type="EMBL" id="JAVHNQ010000010">
    <property type="protein sequence ID" value="KAK6337925.1"/>
    <property type="molecule type" value="Genomic_DNA"/>
</dbReference>
<reference evidence="7 8" key="1">
    <citation type="submission" date="2019-10" db="EMBL/GenBank/DDBJ databases">
        <authorList>
            <person name="Palmer J.M."/>
        </authorList>
    </citation>
    <scope>NUCLEOTIDE SEQUENCE [LARGE SCALE GENOMIC DNA]</scope>
    <source>
        <strain evidence="7 8">TWF696</strain>
    </source>
</reference>
<evidence type="ECO:0000256" key="1">
    <source>
        <dbReference type="ARBA" id="ARBA00007598"/>
    </source>
</evidence>
<dbReference type="InterPro" id="IPR051265">
    <property type="entry name" value="HIBADH-related_NP60_sf"/>
</dbReference>
<dbReference type="GO" id="GO:0050661">
    <property type="term" value="F:NADP binding"/>
    <property type="evidence" value="ECO:0007669"/>
    <property type="project" value="InterPro"/>
</dbReference>
<dbReference type="InterPro" id="IPR029154">
    <property type="entry name" value="HIBADH-like_NADP-bd"/>
</dbReference>
<dbReference type="PANTHER" id="PTHR43580">
    <property type="entry name" value="OXIDOREDUCTASE GLYR1-RELATED"/>
    <property type="match status" value="1"/>
</dbReference>
<dbReference type="InterPro" id="IPR013328">
    <property type="entry name" value="6PGD_dom2"/>
</dbReference>
<dbReference type="Gene3D" id="3.40.50.720">
    <property type="entry name" value="NAD(P)-binding Rossmann-like Domain"/>
    <property type="match status" value="1"/>
</dbReference>
<comment type="caution">
    <text evidence="7">The sequence shown here is derived from an EMBL/GenBank/DDBJ whole genome shotgun (WGS) entry which is preliminary data.</text>
</comment>
<keyword evidence="8" id="KW-1185">Reference proteome</keyword>
<dbReference type="GO" id="GO:0016491">
    <property type="term" value="F:oxidoreductase activity"/>
    <property type="evidence" value="ECO:0007669"/>
    <property type="project" value="UniProtKB-KW"/>
</dbReference>
<dbReference type="InterPro" id="IPR036291">
    <property type="entry name" value="NAD(P)-bd_dom_sf"/>
</dbReference>
<dbReference type="Pfam" id="PF03446">
    <property type="entry name" value="NAD_binding_2"/>
    <property type="match status" value="1"/>
</dbReference>
<dbReference type="Pfam" id="PF14833">
    <property type="entry name" value="NAD_binding_11"/>
    <property type="match status" value="1"/>
</dbReference>
<dbReference type="InterPro" id="IPR008927">
    <property type="entry name" value="6-PGluconate_DH-like_C_sf"/>
</dbReference>
<dbReference type="PIRSF" id="PIRSF000103">
    <property type="entry name" value="HIBADH"/>
    <property type="match status" value="1"/>
</dbReference>
<dbReference type="SUPFAM" id="SSF51735">
    <property type="entry name" value="NAD(P)-binding Rossmann-fold domains"/>
    <property type="match status" value="1"/>
</dbReference>
<feature type="domain" description="3-hydroxyisobutyrate dehydrogenase-like NAD-binding" evidence="6">
    <location>
        <begin position="176"/>
        <end position="294"/>
    </location>
</feature>
<feature type="active site" evidence="4">
    <location>
        <position position="182"/>
    </location>
</feature>
<name>A0AAV9U8J7_9PEZI</name>
<evidence type="ECO:0000313" key="7">
    <source>
        <dbReference type="EMBL" id="KAK6337925.1"/>
    </source>
</evidence>